<dbReference type="EMBL" id="JABAIA010000002">
    <property type="protein sequence ID" value="NLR67193.1"/>
    <property type="molecule type" value="Genomic_DNA"/>
</dbReference>
<sequence length="46" mass="5158">MLNAPFNLRGWGLPGAAPLHLRVQVATPHVPAPQKPPEEVFYFHKQ</sequence>
<evidence type="ECO:0000313" key="1">
    <source>
        <dbReference type="EMBL" id="NLR67193.1"/>
    </source>
</evidence>
<dbReference type="Proteomes" id="UP000570474">
    <property type="component" value="Unassembled WGS sequence"/>
</dbReference>
<proteinExistence type="predicted"/>
<keyword evidence="2" id="KW-1185">Reference proteome</keyword>
<accession>A0A847RVV2</accession>
<evidence type="ECO:0000313" key="2">
    <source>
        <dbReference type="Proteomes" id="UP000570474"/>
    </source>
</evidence>
<name>A0A847RVV2_9BACT</name>
<dbReference type="AlphaFoldDB" id="A0A847RVV2"/>
<comment type="caution">
    <text evidence="1">The sequence shown here is derived from an EMBL/GenBank/DDBJ whole genome shotgun (WGS) entry which is preliminary data.</text>
</comment>
<reference evidence="1 2" key="1">
    <citation type="submission" date="2020-04" db="EMBL/GenBank/DDBJ databases">
        <authorList>
            <person name="Yin C."/>
        </authorList>
    </citation>
    <scope>NUCLEOTIDE SEQUENCE [LARGE SCALE GENOMIC DNA]</scope>
    <source>
        <strain evidence="1 2">Ae27</strain>
    </source>
</reference>
<organism evidence="1 2">
    <name type="scientific">Chitinophaga varians</name>
    <dbReference type="NCBI Taxonomy" id="2202339"/>
    <lineage>
        <taxon>Bacteria</taxon>
        <taxon>Pseudomonadati</taxon>
        <taxon>Bacteroidota</taxon>
        <taxon>Chitinophagia</taxon>
        <taxon>Chitinophagales</taxon>
        <taxon>Chitinophagaceae</taxon>
        <taxon>Chitinophaga</taxon>
    </lineage>
</organism>
<gene>
    <name evidence="1" type="ORF">HGH92_22995</name>
</gene>
<protein>
    <submittedName>
        <fullName evidence="1">Uncharacterized protein</fullName>
    </submittedName>
</protein>
<dbReference type="RefSeq" id="WP_168873074.1">
    <property type="nucleotide sequence ID" value="NZ_JABAIA010000002.1"/>
</dbReference>